<accession>A0A972JXX4</accession>
<dbReference type="EMBL" id="WHOD01000005">
    <property type="protein sequence ID" value="NOU91956.1"/>
    <property type="molecule type" value="Genomic_DNA"/>
</dbReference>
<dbReference type="Proteomes" id="UP000641588">
    <property type="component" value="Unassembled WGS sequence"/>
</dbReference>
<gene>
    <name evidence="1" type="ORF">GC093_01720</name>
</gene>
<dbReference type="AlphaFoldDB" id="A0A972JXX4"/>
<organism evidence="1 2">
    <name type="scientific">Paenibacillus foliorum</name>
    <dbReference type="NCBI Taxonomy" id="2654974"/>
    <lineage>
        <taxon>Bacteria</taxon>
        <taxon>Bacillati</taxon>
        <taxon>Bacillota</taxon>
        <taxon>Bacilli</taxon>
        <taxon>Bacillales</taxon>
        <taxon>Paenibacillaceae</taxon>
        <taxon>Paenibacillus</taxon>
    </lineage>
</organism>
<keyword evidence="2" id="KW-1185">Reference proteome</keyword>
<proteinExistence type="predicted"/>
<name>A0A972JXX4_9BACL</name>
<sequence length="89" mass="9981">MNAVIGLDISKNESHRNVRRYPNCLSILCSKIGGFVSLVDNAGTFVHFLLAQMSLYNKKKPDFSSFYKIKYVGIFVPKADDPASSIHKK</sequence>
<evidence type="ECO:0000313" key="1">
    <source>
        <dbReference type="EMBL" id="NOU91956.1"/>
    </source>
</evidence>
<protein>
    <submittedName>
        <fullName evidence="1">Uncharacterized protein</fullName>
    </submittedName>
</protein>
<comment type="caution">
    <text evidence="1">The sequence shown here is derived from an EMBL/GenBank/DDBJ whole genome shotgun (WGS) entry which is preliminary data.</text>
</comment>
<dbReference type="RefSeq" id="WP_171650129.1">
    <property type="nucleotide sequence ID" value="NZ_WHOD01000005.1"/>
</dbReference>
<evidence type="ECO:0000313" key="2">
    <source>
        <dbReference type="Proteomes" id="UP000641588"/>
    </source>
</evidence>
<reference evidence="1" key="1">
    <citation type="submission" date="2019-10" db="EMBL/GenBank/DDBJ databases">
        <title>Description of Paenibacillus glebae sp. nov.</title>
        <authorList>
            <person name="Carlier A."/>
            <person name="Qi S."/>
        </authorList>
    </citation>
    <scope>NUCLEOTIDE SEQUENCE</scope>
    <source>
        <strain evidence="1">LMG 31456</strain>
    </source>
</reference>